<evidence type="ECO:0000313" key="1">
    <source>
        <dbReference type="EMBL" id="AHC54753.1"/>
    </source>
</evidence>
<dbReference type="EMBL" id="KF483846">
    <property type="protein sequence ID" value="AHC54753.1"/>
    <property type="molecule type" value="Genomic_DNA"/>
</dbReference>
<organism evidence="1 2">
    <name type="scientific">Tunisvirus fontaine2</name>
    <dbReference type="NCBI Taxonomy" id="1421067"/>
    <lineage>
        <taxon>Viruses</taxon>
        <taxon>Varidnaviria</taxon>
        <taxon>Bamfordvirae</taxon>
        <taxon>Nucleocytoviricota</taxon>
        <taxon>Megaviricetes</taxon>
        <taxon>Pimascovirales</taxon>
        <taxon>Pimascovirales incertae sedis</taxon>
        <taxon>Marseilleviridae</taxon>
        <taxon>Losannavirus</taxon>
        <taxon>Losannavirus tunisense</taxon>
    </lineage>
</organism>
<protein>
    <submittedName>
        <fullName evidence="1">Uncharacterized protein</fullName>
    </submittedName>
</protein>
<reference evidence="1 2" key="1">
    <citation type="journal article" date="2014" name="Arch. Virol.">
        <title>Complete genome sequence of Tunisvirus, a new member of the proposed family Marseilleviridae.</title>
        <authorList>
            <person name="Aherfi S."/>
            <person name="Boughalmi M."/>
            <person name="Pagnier I."/>
            <person name="Fournous G."/>
            <person name="La Scola B."/>
            <person name="Raoult D."/>
            <person name="Colson P."/>
        </authorList>
    </citation>
    <scope>NUCLEOTIDE SEQUENCE [LARGE SCALE GENOMIC DNA]</scope>
    <source>
        <strain evidence="1 2">U484</strain>
    </source>
</reference>
<accession>V9SD11</accession>
<evidence type="ECO:0000313" key="2">
    <source>
        <dbReference type="Proteomes" id="UP000232615"/>
    </source>
</evidence>
<dbReference type="Proteomes" id="UP000232615">
    <property type="component" value="Segment"/>
</dbReference>
<name>V9SD11_9VIRU</name>
<proteinExistence type="predicted"/>
<gene>
    <name evidence="1" type="ORF">TNS_ORF35</name>
</gene>
<keyword evidence="2" id="KW-1185">Reference proteome</keyword>
<sequence length="165" mass="19045">MVGVVPPKVVVTSNTTFRTALTLEAMKKQLDTKKSSGEPYNEKLHSIGCFTKLERKEVSFPDESFCLFRETITNVVRGWPHPFTFGLEIRGRKKFVMSGSLLNGKLHGKIKTEAFCCSEDWREDFLYERVVDEYENGVHKGNLETWKEKLPNSYISYRSFLIPLL</sequence>